<feature type="compositionally biased region" description="Polar residues" evidence="1">
    <location>
        <begin position="347"/>
        <end position="364"/>
    </location>
</feature>
<feature type="region of interest" description="Disordered" evidence="1">
    <location>
        <begin position="599"/>
        <end position="623"/>
    </location>
</feature>
<reference evidence="2 3" key="1">
    <citation type="submission" date="2024-02" db="EMBL/GenBank/DDBJ databases">
        <authorList>
            <person name="Vignale AGUSTIN F."/>
            <person name="Sosa J E."/>
            <person name="Modenutti C."/>
        </authorList>
    </citation>
    <scope>NUCLEOTIDE SEQUENCE [LARGE SCALE GENOMIC DNA]</scope>
</reference>
<feature type="compositionally biased region" description="Polar residues" evidence="1">
    <location>
        <begin position="37"/>
        <end position="49"/>
    </location>
</feature>
<feature type="compositionally biased region" description="Basic and acidic residues" evidence="1">
    <location>
        <begin position="524"/>
        <end position="536"/>
    </location>
</feature>
<dbReference type="AlphaFoldDB" id="A0ABC8TQG5"/>
<organism evidence="2 3">
    <name type="scientific">Ilex paraguariensis</name>
    <name type="common">yerba mate</name>
    <dbReference type="NCBI Taxonomy" id="185542"/>
    <lineage>
        <taxon>Eukaryota</taxon>
        <taxon>Viridiplantae</taxon>
        <taxon>Streptophyta</taxon>
        <taxon>Embryophyta</taxon>
        <taxon>Tracheophyta</taxon>
        <taxon>Spermatophyta</taxon>
        <taxon>Magnoliopsida</taxon>
        <taxon>eudicotyledons</taxon>
        <taxon>Gunneridae</taxon>
        <taxon>Pentapetalae</taxon>
        <taxon>asterids</taxon>
        <taxon>campanulids</taxon>
        <taxon>Aquifoliales</taxon>
        <taxon>Aquifoliaceae</taxon>
        <taxon>Ilex</taxon>
    </lineage>
</organism>
<gene>
    <name evidence="2" type="ORF">ILEXP_LOCUS41325</name>
</gene>
<evidence type="ECO:0000313" key="2">
    <source>
        <dbReference type="EMBL" id="CAK9171727.1"/>
    </source>
</evidence>
<dbReference type="EMBL" id="CAUOFW020005835">
    <property type="protein sequence ID" value="CAK9171727.1"/>
    <property type="molecule type" value="Genomic_DNA"/>
</dbReference>
<dbReference type="PANTHER" id="PTHR34112">
    <property type="entry name" value="C-JUN-AMINO-TERMINAL KINASE-INTERACTING PROTEIN"/>
    <property type="match status" value="1"/>
</dbReference>
<evidence type="ECO:0000313" key="3">
    <source>
        <dbReference type="Proteomes" id="UP001642360"/>
    </source>
</evidence>
<feature type="compositionally biased region" description="Low complexity" evidence="1">
    <location>
        <begin position="600"/>
        <end position="623"/>
    </location>
</feature>
<evidence type="ECO:0000256" key="1">
    <source>
        <dbReference type="SAM" id="MobiDB-lite"/>
    </source>
</evidence>
<feature type="compositionally biased region" description="Polar residues" evidence="1">
    <location>
        <begin position="323"/>
        <end position="332"/>
    </location>
</feature>
<feature type="region of interest" description="Disordered" evidence="1">
    <location>
        <begin position="499"/>
        <end position="537"/>
    </location>
</feature>
<feature type="compositionally biased region" description="Low complexity" evidence="1">
    <location>
        <begin position="25"/>
        <end position="36"/>
    </location>
</feature>
<comment type="caution">
    <text evidence="2">The sequence shown here is derived from an EMBL/GenBank/DDBJ whole genome shotgun (WGS) entry which is preliminary data.</text>
</comment>
<feature type="region of interest" description="Disordered" evidence="1">
    <location>
        <begin position="306"/>
        <end position="365"/>
    </location>
</feature>
<accession>A0ABC8TQG5</accession>
<name>A0ABC8TQG5_9AQUA</name>
<keyword evidence="3" id="KW-1185">Reference proteome</keyword>
<dbReference type="Proteomes" id="UP001642360">
    <property type="component" value="Unassembled WGS sequence"/>
</dbReference>
<feature type="compositionally biased region" description="Low complexity" evidence="1">
    <location>
        <begin position="65"/>
        <end position="77"/>
    </location>
</feature>
<evidence type="ECO:0008006" key="4">
    <source>
        <dbReference type="Google" id="ProtNLM"/>
    </source>
</evidence>
<dbReference type="PANTHER" id="PTHR34112:SF18">
    <property type="entry name" value="C-JUN-AMINO-TERMINAL KINASE-INTERACTING PROTEIN"/>
    <property type="match status" value="1"/>
</dbReference>
<protein>
    <recommendedName>
        <fullName evidence="4">Mediator of RNA polymerase II transcription subunit 1</fullName>
    </recommendedName>
</protein>
<sequence>MERSEPALVPEWLRCPGSVIGGGTSSHHFAASSSHSGNDSLTRNRSSRSIGEKDSPRSGFLDRTSSSNFRRSSGSEGSTKHPYSSFTRSHHDKNREREKDRIVIGDLWNHDGLDPLGNILSSRVEKTTLQRSQSLLSRIPGEVLPRRAVDLKNGGHNHNCGHGVFSGDFIVSGMQKAAFEKDFPSLKTEEKHGVPDIGRVSSPGLSISVQSLSIGNSGFAGGERWTSALAEVPAIISGNGLGHSFVQQSVTSPMSGSASAMAGPNMAEALSQAPSQAHTLPQLPDKTQRLEELAIKQSRQLIPMTPSLPKALALNSSDKSKQPKTTVRTNEMNVAAKSVQQQQQQQPHSSQLANQSLRSRQVISDASKASHAGKFLVLKPVWENGDSSTAKDVSSLTNNASSRVANGQLSGAPSVPTAPLMSAGSPKVSALERKAAALVLNPISMAKKRPSLSQAQSRSDFFNLMRKKTSGNTSAILADASPAVLSPTVEKSGEPIKEVVSAPASPRVAENGTRIDSNDDSNEETPRFSDGGEKNVHLNGAVYPDEEEAAFLRSLGWEENAGEDEGLTEEEINAFYREYMKLRPSLKVCRGTQQEFSVLSESNASNSGGASSEFNSSDSETEA</sequence>
<proteinExistence type="predicted"/>
<feature type="region of interest" description="Disordered" evidence="1">
    <location>
        <begin position="23"/>
        <end position="97"/>
    </location>
</feature>